<dbReference type="InterPro" id="IPR000572">
    <property type="entry name" value="OxRdtase_Mopterin-bd_dom"/>
</dbReference>
<dbReference type="RefSeq" id="WP_009538808.1">
    <property type="nucleotide sequence ID" value="NZ_ANHY01000003.1"/>
</dbReference>
<protein>
    <recommendedName>
        <fullName evidence="1">Oxidoreductase molybdopterin-binding domain-containing protein</fullName>
    </recommendedName>
</protein>
<reference evidence="2 3" key="1">
    <citation type="journal article" date="2013" name="Genome Announc.">
        <title>Draft Genome Sequence of an Alphaproteobacterium, Caenispirillum salinarum AK4(T), Isolated from a Solar Saltern.</title>
        <authorList>
            <person name="Khatri I."/>
            <person name="Singh A."/>
            <person name="Korpole S."/>
            <person name="Pinnaka A.K."/>
            <person name="Subramanian S."/>
        </authorList>
    </citation>
    <scope>NUCLEOTIDE SEQUENCE [LARGE SCALE GENOMIC DNA]</scope>
    <source>
        <strain evidence="2 3">AK4</strain>
    </source>
</reference>
<keyword evidence="3" id="KW-1185">Reference proteome</keyword>
<proteinExistence type="predicted"/>
<sequence length="193" mass="20530">MNETRGNPRRVLLGLGLLLLVLGAAAGMVLGGGAAPDVVKKAGDVPPLDAESPIRLRVTAADGTETTLTGTDLEGLGLWTADTRTYWPDDEGPFSGPRLRDVLAATGLDGAEAVRLTAADDYSIVIPRADWTTWPILLATRDSGRAIPVEDKGPLRVIYPRDMDAALDERVYGLRSAWMVERLAPASADAVTR</sequence>
<comment type="caution">
    <text evidence="2">The sequence shown here is derived from an EMBL/GenBank/DDBJ whole genome shotgun (WGS) entry which is preliminary data.</text>
</comment>
<dbReference type="SUPFAM" id="SSF56524">
    <property type="entry name" value="Oxidoreductase molybdopterin-binding domain"/>
    <property type="match status" value="1"/>
</dbReference>
<dbReference type="AlphaFoldDB" id="K9H216"/>
<dbReference type="InterPro" id="IPR036374">
    <property type="entry name" value="OxRdtase_Mopterin-bd_sf"/>
</dbReference>
<evidence type="ECO:0000313" key="3">
    <source>
        <dbReference type="Proteomes" id="UP000009881"/>
    </source>
</evidence>
<dbReference type="eggNOG" id="COG3915">
    <property type="taxonomic scope" value="Bacteria"/>
</dbReference>
<dbReference type="EMBL" id="ANHY01000003">
    <property type="protein sequence ID" value="EKV32320.1"/>
    <property type="molecule type" value="Genomic_DNA"/>
</dbReference>
<dbReference type="OrthoDB" id="9798763at2"/>
<accession>K9H216</accession>
<evidence type="ECO:0000259" key="1">
    <source>
        <dbReference type="Pfam" id="PF00174"/>
    </source>
</evidence>
<dbReference type="Proteomes" id="UP000009881">
    <property type="component" value="Unassembled WGS sequence"/>
</dbReference>
<dbReference type="Gene3D" id="3.90.420.10">
    <property type="entry name" value="Oxidoreductase, molybdopterin-binding domain"/>
    <property type="match status" value="1"/>
</dbReference>
<gene>
    <name evidence="2" type="ORF">C882_2398</name>
</gene>
<evidence type="ECO:0000313" key="2">
    <source>
        <dbReference type="EMBL" id="EKV32320.1"/>
    </source>
</evidence>
<name>K9H216_9PROT</name>
<organism evidence="2 3">
    <name type="scientific">Caenispirillum salinarum AK4</name>
    <dbReference type="NCBI Taxonomy" id="1238182"/>
    <lineage>
        <taxon>Bacteria</taxon>
        <taxon>Pseudomonadati</taxon>
        <taxon>Pseudomonadota</taxon>
        <taxon>Alphaproteobacteria</taxon>
        <taxon>Rhodospirillales</taxon>
        <taxon>Novispirillaceae</taxon>
        <taxon>Caenispirillum</taxon>
    </lineage>
</organism>
<dbReference type="Pfam" id="PF00174">
    <property type="entry name" value="Oxidored_molyb"/>
    <property type="match status" value="1"/>
</dbReference>
<dbReference type="STRING" id="1238182.C882_2398"/>
<feature type="domain" description="Oxidoreductase molybdopterin-binding" evidence="1">
    <location>
        <begin position="93"/>
        <end position="161"/>
    </location>
</feature>